<dbReference type="PRINTS" id="PR01249">
    <property type="entry name" value="RIBOSOMALL31"/>
</dbReference>
<keyword evidence="6" id="KW-1185">Reference proteome</keyword>
<dbReference type="RefSeq" id="WP_353290094.1">
    <property type="nucleotide sequence ID" value="NZ_BAABQM010000005.1"/>
</dbReference>
<dbReference type="PANTHER" id="PTHR33280">
    <property type="entry name" value="50S RIBOSOMAL PROTEIN L31, CHLOROPLASTIC"/>
    <property type="match status" value="1"/>
</dbReference>
<dbReference type="InterPro" id="IPR002150">
    <property type="entry name" value="Ribosomal_bL31"/>
</dbReference>
<comment type="similarity">
    <text evidence="3">Belongs to the bacterial ribosomal protein bL31 family.</text>
</comment>
<evidence type="ECO:0000256" key="1">
    <source>
        <dbReference type="ARBA" id="ARBA00022980"/>
    </source>
</evidence>
<dbReference type="GO" id="GO:0005840">
    <property type="term" value="C:ribosome"/>
    <property type="evidence" value="ECO:0007669"/>
    <property type="project" value="UniProtKB-KW"/>
</dbReference>
<evidence type="ECO:0000256" key="3">
    <source>
        <dbReference type="RuleBase" id="RU000564"/>
    </source>
</evidence>
<dbReference type="InterPro" id="IPR042105">
    <property type="entry name" value="Ribosomal_bL31_sf"/>
</dbReference>
<organism evidence="5 6">
    <name type="scientific">Ureaplasma ceti</name>
    <dbReference type="NCBI Taxonomy" id="3119530"/>
    <lineage>
        <taxon>Bacteria</taxon>
        <taxon>Bacillati</taxon>
        <taxon>Mycoplasmatota</taxon>
        <taxon>Mycoplasmoidales</taxon>
        <taxon>Mycoplasmoidaceae</taxon>
        <taxon>Ureaplasma</taxon>
    </lineage>
</organism>
<dbReference type="SUPFAM" id="SSF143800">
    <property type="entry name" value="L28p-like"/>
    <property type="match status" value="1"/>
</dbReference>
<feature type="region of interest" description="Disordered" evidence="4">
    <location>
        <begin position="65"/>
        <end position="96"/>
    </location>
</feature>
<feature type="compositionally biased region" description="Basic and acidic residues" evidence="4">
    <location>
        <begin position="84"/>
        <end position="96"/>
    </location>
</feature>
<dbReference type="Proteomes" id="UP001449582">
    <property type="component" value="Unassembled WGS sequence"/>
</dbReference>
<keyword evidence="1 3" id="KW-0689">Ribosomal protein</keyword>
<dbReference type="PANTHER" id="PTHR33280:SF1">
    <property type="entry name" value="LARGE RIBOSOMAL SUBUNIT PROTEIN BL31C"/>
    <property type="match status" value="1"/>
</dbReference>
<comment type="caution">
    <text evidence="5">The sequence shown here is derived from an EMBL/GenBank/DDBJ whole genome shotgun (WGS) entry which is preliminary data.</text>
</comment>
<proteinExistence type="inferred from homology"/>
<feature type="compositionally biased region" description="Polar residues" evidence="4">
    <location>
        <begin position="70"/>
        <end position="81"/>
    </location>
</feature>
<evidence type="ECO:0000313" key="6">
    <source>
        <dbReference type="Proteomes" id="UP001449582"/>
    </source>
</evidence>
<dbReference type="NCBIfam" id="TIGR00105">
    <property type="entry name" value="L31"/>
    <property type="match status" value="1"/>
</dbReference>
<dbReference type="NCBIfam" id="NF000612">
    <property type="entry name" value="PRK00019.1"/>
    <property type="match status" value="1"/>
</dbReference>
<evidence type="ECO:0000256" key="2">
    <source>
        <dbReference type="ARBA" id="ARBA00023274"/>
    </source>
</evidence>
<dbReference type="EMBL" id="BAABQM010000005">
    <property type="protein sequence ID" value="GAA5414933.1"/>
    <property type="molecule type" value="Genomic_DNA"/>
</dbReference>
<name>A0ABP9U6H0_9BACT</name>
<evidence type="ECO:0000313" key="5">
    <source>
        <dbReference type="EMBL" id="GAA5414933.1"/>
    </source>
</evidence>
<sequence length="96" mass="10508">MQKDIQPKLSQCNYTCASCGATYEITSTKGGNTSIDVCSKCHPFYVGAQTNTSLRGRAEKLSKKFDAGKSYSNKKQSTAKTSTRKTEEVKRGLESL</sequence>
<gene>
    <name evidence="5" type="primary">rpmE</name>
    <name evidence="5" type="ORF">UREOM_6440</name>
</gene>
<protein>
    <recommendedName>
        <fullName evidence="3">50S ribosomal protein L31</fullName>
    </recommendedName>
</protein>
<reference evidence="5" key="1">
    <citation type="submission" date="2024-02" db="EMBL/GenBank/DDBJ databases">
        <title>Draft genome sequence of new strains in genus Ureaplasma.</title>
        <authorList>
            <person name="Nakajima Y."/>
            <person name="Segawa T."/>
        </authorList>
    </citation>
    <scope>NUCLEOTIDE SEQUENCE [LARGE SCALE GENOMIC DNA]</scope>
    <source>
        <strain evidence="5">OM1</strain>
    </source>
</reference>
<keyword evidence="2 3" id="KW-0687">Ribonucleoprotein</keyword>
<dbReference type="Gene3D" id="4.10.830.30">
    <property type="entry name" value="Ribosomal protein L31"/>
    <property type="match status" value="1"/>
</dbReference>
<dbReference type="InterPro" id="IPR034704">
    <property type="entry name" value="Ribosomal_bL28/bL31-like_sf"/>
</dbReference>
<dbReference type="Pfam" id="PF01197">
    <property type="entry name" value="Ribosomal_L31"/>
    <property type="match status" value="1"/>
</dbReference>
<evidence type="ECO:0000256" key="4">
    <source>
        <dbReference type="SAM" id="MobiDB-lite"/>
    </source>
</evidence>
<accession>A0ABP9U6H0</accession>